<reference evidence="16 17" key="1">
    <citation type="journal article" date="2014" name="PLoS ONE">
        <title>Physiological and genomic features of a novel sulfur-oxidizing gammaproteobacterium belonging to a previously uncultivated symbiotic lineage isolated from a hydrothermal vent.</title>
        <authorList>
            <person name="Nunoura T."/>
            <person name="Takaki Y."/>
            <person name="Kazama H."/>
            <person name="Kakuta J."/>
            <person name="Shimamura S."/>
            <person name="Makita H."/>
            <person name="Hirai M."/>
            <person name="Miyazaki M."/>
            <person name="Takai K."/>
        </authorList>
    </citation>
    <scope>NUCLEOTIDE SEQUENCE [LARGE SCALE GENOMIC DNA]</scope>
    <source>
        <strain evidence="16 17">Hiromi1</strain>
    </source>
</reference>
<dbReference type="Pfam" id="PF00408">
    <property type="entry name" value="PGM_PMM_IV"/>
    <property type="match status" value="1"/>
</dbReference>
<dbReference type="OrthoDB" id="9803322at2"/>
<dbReference type="KEGG" id="tbn:TBH_C1019"/>
<keyword evidence="6" id="KW-0597">Phosphoprotein</keyword>
<dbReference type="PANTHER" id="PTHR43771">
    <property type="entry name" value="PHOSPHOMANNOMUTASE"/>
    <property type="match status" value="1"/>
</dbReference>
<keyword evidence="17" id="KW-1185">Reference proteome</keyword>
<evidence type="ECO:0000313" key="16">
    <source>
        <dbReference type="EMBL" id="BAO43949.1"/>
    </source>
</evidence>
<evidence type="ECO:0000256" key="1">
    <source>
        <dbReference type="ARBA" id="ARBA00000586"/>
    </source>
</evidence>
<comment type="catalytic activity">
    <reaction evidence="1">
        <text>alpha-D-mannose 1-phosphate = D-mannose 6-phosphate</text>
        <dbReference type="Rhea" id="RHEA:11140"/>
        <dbReference type="ChEBI" id="CHEBI:58409"/>
        <dbReference type="ChEBI" id="CHEBI:58735"/>
        <dbReference type="EC" id="5.4.2.8"/>
    </reaction>
</comment>
<dbReference type="EC" id="5.4.2.8" evidence="5"/>
<dbReference type="InterPro" id="IPR016055">
    <property type="entry name" value="A-D-PHexomutase_a/b/a-I/II/III"/>
</dbReference>
<evidence type="ECO:0000256" key="7">
    <source>
        <dbReference type="ARBA" id="ARBA00022723"/>
    </source>
</evidence>
<comment type="pathway">
    <text evidence="3">Nucleotide-sugar biosynthesis; GDP-alpha-D-mannose biosynthesis; alpha-D-mannose 1-phosphate from D-fructose 6-phosphate: step 2/2.</text>
</comment>
<evidence type="ECO:0000256" key="3">
    <source>
        <dbReference type="ARBA" id="ARBA00004699"/>
    </source>
</evidence>
<dbReference type="Proteomes" id="UP000031631">
    <property type="component" value="Chromosome"/>
</dbReference>
<dbReference type="PANTHER" id="PTHR43771:SF2">
    <property type="entry name" value="PHOSPHOMANNOMUTASE_PHOSPHOGLUCOMUTASE"/>
    <property type="match status" value="1"/>
</dbReference>
<sequence length="844" mass="90526">MHEKGEWKMLGKKKKAETAPEMDSPQPKPQPQPQPGGGKPHTIFHYFVPVLIIAAVAVSGLVVGQSWLSERYAAAKLQEAAKFVAVTMQRYVSSVAAGKKELIKVIADSALVHQALAGDDKDLMEADRALQKKLPEAAWVRLLPARGWDDEKIQKTLMGSFAAAEMYQQVREHGKVVPVEALKDSNGKQYFLLAVPVNQGGNLKGVLFAGFPMRLISAGLQGFESENMSLVLEQGKGLQLFTVGSSGIALDQSENLPVDGTLWHIRYSTGGIVGLSVPLLVGLAIGSIVLLLLAIYWAYQRLRRDYSADMGMMVALVDATLKRKGSVSQLPRLVESQPAVEILTRYAQATRTAAIAAEHKDNKAGQPSIVASDLEEPSADEPMCIPAEQLPESLFRSSLIRGRSGMDIDEEKAQAIGLVLGSMVQETGATSIYVGRDNRPGSDAYSASLIAGILASGCDATDVGMVPTPLLSFAASVSGTGSAVMVTGGHNAPDFNGFKIILEGKPISDEQLSELRSRLVSGESRRGVGELESRELSSEYIRALSEDVQLIESLKVVLDCGNGVTGSLATRALETLGCEVIPIFCESDGSYPNHPADPSNPQNMAALSAEVQAKGADMGLALDVDGDALAVVDEKGQLVSTDQLIMMLAVDIIRRHPGADIIYDVASSASLAATILANGGRPIMWKTGHGNMREKLEETGGLLAGEQSGHIYIKERWYGFDDGVYAAARLMEILSIEAVPVSSAFAEYAPALATPLIKLETPQGKDDQVVEYFRSKGNFSDADIVDMDGLRVEYSEAWGLIRASNTESALVFRFEASSNEALSRIQDQFRALLKEAAPELPAPF</sequence>
<dbReference type="AlphaFoldDB" id="A0A7U6GHY6"/>
<evidence type="ECO:0000256" key="6">
    <source>
        <dbReference type="ARBA" id="ARBA00022553"/>
    </source>
</evidence>
<dbReference type="InterPro" id="IPR005846">
    <property type="entry name" value="A-D-PHexomutase_a/b/a-III"/>
</dbReference>
<keyword evidence="8" id="KW-0460">Magnesium</keyword>
<name>A0A7U6GHY6_9GAMM</name>
<dbReference type="GO" id="GO:0004615">
    <property type="term" value="F:phosphomannomutase activity"/>
    <property type="evidence" value="ECO:0007669"/>
    <property type="project" value="UniProtKB-EC"/>
</dbReference>
<feature type="domain" description="Alpha-D-phosphohexomutase C-terminal" evidence="12">
    <location>
        <begin position="778"/>
        <end position="831"/>
    </location>
</feature>
<dbReference type="GO" id="GO:0005975">
    <property type="term" value="P:carbohydrate metabolic process"/>
    <property type="evidence" value="ECO:0007669"/>
    <property type="project" value="InterPro"/>
</dbReference>
<evidence type="ECO:0000256" key="9">
    <source>
        <dbReference type="ARBA" id="ARBA00023235"/>
    </source>
</evidence>
<dbReference type="InterPro" id="IPR005845">
    <property type="entry name" value="A-D-PHexomutase_a/b/a-II"/>
</dbReference>
<dbReference type="Gene3D" id="3.30.310.50">
    <property type="entry name" value="Alpha-D-phosphohexomutase, C-terminal domain"/>
    <property type="match status" value="1"/>
</dbReference>
<dbReference type="Gene3D" id="3.40.120.10">
    <property type="entry name" value="Alpha-D-Glucose-1,6-Bisphosphate, subunit A, domain 3"/>
    <property type="match status" value="3"/>
</dbReference>
<comment type="similarity">
    <text evidence="4">Belongs to the phosphohexose mutase family.</text>
</comment>
<keyword evidence="11" id="KW-0472">Membrane</keyword>
<dbReference type="Pfam" id="PF02880">
    <property type="entry name" value="PGM_PMM_III"/>
    <property type="match status" value="1"/>
</dbReference>
<evidence type="ECO:0000256" key="11">
    <source>
        <dbReference type="SAM" id="Phobius"/>
    </source>
</evidence>
<evidence type="ECO:0000256" key="2">
    <source>
        <dbReference type="ARBA" id="ARBA00001946"/>
    </source>
</evidence>
<keyword evidence="9" id="KW-0413">Isomerase</keyword>
<evidence type="ECO:0000256" key="4">
    <source>
        <dbReference type="ARBA" id="ARBA00010231"/>
    </source>
</evidence>
<evidence type="ECO:0000256" key="5">
    <source>
        <dbReference type="ARBA" id="ARBA00012730"/>
    </source>
</evidence>
<feature type="domain" description="Alpha-D-phosphohexomutase alpha/beta/alpha" evidence="14">
    <location>
        <begin position="539"/>
        <end position="636"/>
    </location>
</feature>
<keyword evidence="11" id="KW-1133">Transmembrane helix</keyword>
<keyword evidence="7" id="KW-0479">Metal-binding</keyword>
<dbReference type="InterPro" id="IPR005844">
    <property type="entry name" value="A-D-PHexomutase_a/b/a-I"/>
</dbReference>
<organism evidence="16 17">
    <name type="scientific">Thiolapillus brandeum</name>
    <dbReference type="NCBI Taxonomy" id="1076588"/>
    <lineage>
        <taxon>Bacteria</taxon>
        <taxon>Pseudomonadati</taxon>
        <taxon>Pseudomonadota</taxon>
        <taxon>Gammaproteobacteria</taxon>
        <taxon>Chromatiales</taxon>
        <taxon>Sedimenticolaceae</taxon>
        <taxon>Thiolapillus</taxon>
    </lineage>
</organism>
<dbReference type="EMBL" id="AP012273">
    <property type="protein sequence ID" value="BAO43949.1"/>
    <property type="molecule type" value="Genomic_DNA"/>
</dbReference>
<protein>
    <recommendedName>
        <fullName evidence="5">phosphomannomutase</fullName>
        <ecNumber evidence="5">5.4.2.8</ecNumber>
    </recommendedName>
</protein>
<feature type="domain" description="Alpha-D-phosphohexomutase alpha/beta/alpha" evidence="13">
    <location>
        <begin position="394"/>
        <end position="521"/>
    </location>
</feature>
<dbReference type="InterPro" id="IPR036900">
    <property type="entry name" value="A-D-PHexomutase_C_sf"/>
</dbReference>
<proteinExistence type="inferred from homology"/>
<evidence type="ECO:0000259" key="15">
    <source>
        <dbReference type="Pfam" id="PF02880"/>
    </source>
</evidence>
<feature type="region of interest" description="Disordered" evidence="10">
    <location>
        <begin position="1"/>
        <end position="39"/>
    </location>
</feature>
<accession>A0A7U6GHY6</accession>
<dbReference type="InterPro" id="IPR005843">
    <property type="entry name" value="A-D-PHexomutase_C"/>
</dbReference>
<comment type="cofactor">
    <cofactor evidence="2">
        <name>Mg(2+)</name>
        <dbReference type="ChEBI" id="CHEBI:18420"/>
    </cofactor>
</comment>
<evidence type="ECO:0000259" key="12">
    <source>
        <dbReference type="Pfam" id="PF00408"/>
    </source>
</evidence>
<feature type="domain" description="Alpha-D-phosphohexomutase alpha/beta/alpha" evidence="15">
    <location>
        <begin position="642"/>
        <end position="746"/>
    </location>
</feature>
<dbReference type="GO" id="GO:0046872">
    <property type="term" value="F:metal ion binding"/>
    <property type="evidence" value="ECO:0007669"/>
    <property type="project" value="UniProtKB-KW"/>
</dbReference>
<dbReference type="SUPFAM" id="SSF55957">
    <property type="entry name" value="Phosphoglucomutase, C-terminal domain"/>
    <property type="match status" value="1"/>
</dbReference>
<evidence type="ECO:0000259" key="14">
    <source>
        <dbReference type="Pfam" id="PF02879"/>
    </source>
</evidence>
<dbReference type="SUPFAM" id="SSF53738">
    <property type="entry name" value="Phosphoglucomutase, first 3 domains"/>
    <property type="match status" value="3"/>
</dbReference>
<evidence type="ECO:0000313" key="17">
    <source>
        <dbReference type="Proteomes" id="UP000031631"/>
    </source>
</evidence>
<gene>
    <name evidence="16" type="ORF">TBH_C1019</name>
</gene>
<keyword evidence="11" id="KW-0812">Transmembrane</keyword>
<evidence type="ECO:0000256" key="10">
    <source>
        <dbReference type="SAM" id="MobiDB-lite"/>
    </source>
</evidence>
<dbReference type="Pfam" id="PF02878">
    <property type="entry name" value="PGM_PMM_I"/>
    <property type="match status" value="1"/>
</dbReference>
<feature type="transmembrane region" description="Helical" evidence="11">
    <location>
        <begin position="43"/>
        <end position="63"/>
    </location>
</feature>
<evidence type="ECO:0000259" key="13">
    <source>
        <dbReference type="Pfam" id="PF02878"/>
    </source>
</evidence>
<dbReference type="Pfam" id="PF02879">
    <property type="entry name" value="PGM_PMM_II"/>
    <property type="match status" value="1"/>
</dbReference>
<evidence type="ECO:0000256" key="8">
    <source>
        <dbReference type="ARBA" id="ARBA00022842"/>
    </source>
</evidence>
<dbReference type="CDD" id="cd03089">
    <property type="entry name" value="PMM_PGM"/>
    <property type="match status" value="1"/>
</dbReference>
<dbReference type="PRINTS" id="PR00509">
    <property type="entry name" value="PGMPMM"/>
</dbReference>
<dbReference type="InterPro" id="IPR005841">
    <property type="entry name" value="Alpha-D-phosphohexomutase_SF"/>
</dbReference>
<feature type="transmembrane region" description="Helical" evidence="11">
    <location>
        <begin position="272"/>
        <end position="299"/>
    </location>
</feature>